<organism evidence="2">
    <name type="scientific">Hordeum vulgare subsp. vulgare</name>
    <name type="common">Domesticated barley</name>
    <dbReference type="NCBI Taxonomy" id="112509"/>
    <lineage>
        <taxon>Eukaryota</taxon>
        <taxon>Viridiplantae</taxon>
        <taxon>Streptophyta</taxon>
        <taxon>Embryophyta</taxon>
        <taxon>Tracheophyta</taxon>
        <taxon>Spermatophyta</taxon>
        <taxon>Magnoliopsida</taxon>
        <taxon>Liliopsida</taxon>
        <taxon>Poales</taxon>
        <taxon>Poaceae</taxon>
        <taxon>BOP clade</taxon>
        <taxon>Pooideae</taxon>
        <taxon>Triticodae</taxon>
        <taxon>Triticeae</taxon>
        <taxon>Hordeinae</taxon>
        <taxon>Hordeum</taxon>
    </lineage>
</organism>
<name>F2EGF9_HORVV</name>
<accession>F2EGF9</accession>
<reference evidence="2" key="1">
    <citation type="journal article" date="2011" name="Plant Physiol.">
        <title>Comprehensive sequence analysis of 24,783 barley full-length cDNAs derived from 12 clone libraries.</title>
        <authorList>
            <person name="Matsumoto T."/>
            <person name="Tanaka T."/>
            <person name="Sakai H."/>
            <person name="Amano N."/>
            <person name="Kanamori H."/>
            <person name="Kurita K."/>
            <person name="Kikuta A."/>
            <person name="Kamiya K."/>
            <person name="Yamamoto M."/>
            <person name="Ikawa H."/>
            <person name="Fujii N."/>
            <person name="Hori K."/>
            <person name="Itoh T."/>
            <person name="Sato K."/>
        </authorList>
    </citation>
    <scope>NUCLEOTIDE SEQUENCE</scope>
    <source>
        <tissue evidence="2">Flower</tissue>
    </source>
</reference>
<feature type="chain" id="PRO_5003278054" evidence="1">
    <location>
        <begin position="35"/>
        <end position="92"/>
    </location>
</feature>
<protein>
    <submittedName>
        <fullName evidence="2">Predicted protein</fullName>
    </submittedName>
</protein>
<evidence type="ECO:0000256" key="1">
    <source>
        <dbReference type="SAM" id="SignalP"/>
    </source>
</evidence>
<keyword evidence="1" id="KW-0732">Signal</keyword>
<evidence type="ECO:0000313" key="2">
    <source>
        <dbReference type="EMBL" id="BAK06431.1"/>
    </source>
</evidence>
<feature type="signal peptide" evidence="1">
    <location>
        <begin position="1"/>
        <end position="34"/>
    </location>
</feature>
<dbReference type="EMBL" id="AK375236">
    <property type="protein sequence ID" value="BAK06431.1"/>
    <property type="molecule type" value="mRNA"/>
</dbReference>
<sequence>MALVNPNNNTWRSMAIAFLVLVMVSACTLPSCHAARKYVPAASGGDDRYCAYLQPGQACNEFNCNDMCSRLSRGRQHFMYCTRQRQCCCWFT</sequence>
<dbReference type="AlphaFoldDB" id="F2EGF9"/>
<proteinExistence type="evidence at transcript level"/>